<dbReference type="SUPFAM" id="SSF51101">
    <property type="entry name" value="Mannose-binding lectins"/>
    <property type="match status" value="2"/>
</dbReference>
<feature type="domain" description="Jacalin-type lectin" evidence="3">
    <location>
        <begin position="10"/>
        <end position="164"/>
    </location>
</feature>
<evidence type="ECO:0000259" key="3">
    <source>
        <dbReference type="PROSITE" id="PS51752"/>
    </source>
</evidence>
<name>A0A6V7PBE9_ANACO</name>
<dbReference type="Pfam" id="PF01419">
    <property type="entry name" value="Jacalin"/>
    <property type="match status" value="2"/>
</dbReference>
<gene>
    <name evidence="4" type="ORF">CB5_LOCUS11195</name>
</gene>
<accession>A0A6V7PBE9</accession>
<dbReference type="GO" id="GO:0030246">
    <property type="term" value="F:carbohydrate binding"/>
    <property type="evidence" value="ECO:0007669"/>
    <property type="project" value="UniProtKB-KW"/>
</dbReference>
<dbReference type="SMART" id="SM00915">
    <property type="entry name" value="Jacalin"/>
    <property type="match status" value="2"/>
</dbReference>
<feature type="compositionally biased region" description="Polar residues" evidence="2">
    <location>
        <begin position="176"/>
        <end position="188"/>
    </location>
</feature>
<dbReference type="PANTHER" id="PTHR47293:SF15">
    <property type="entry name" value="JACALIN-RELATED LECTIN 19"/>
    <property type="match status" value="1"/>
</dbReference>
<evidence type="ECO:0000313" key="4">
    <source>
        <dbReference type="EMBL" id="CAD1827984.1"/>
    </source>
</evidence>
<dbReference type="Gene3D" id="2.100.10.30">
    <property type="entry name" value="Jacalin-like lectin domain"/>
    <property type="match status" value="2"/>
</dbReference>
<feature type="region of interest" description="Disordered" evidence="2">
    <location>
        <begin position="165"/>
        <end position="188"/>
    </location>
</feature>
<dbReference type="AlphaFoldDB" id="A0A6V7PBE9"/>
<dbReference type="PANTHER" id="PTHR47293">
    <property type="entry name" value="JACALIN-RELATED LECTIN 3"/>
    <property type="match status" value="1"/>
</dbReference>
<dbReference type="InterPro" id="IPR001229">
    <property type="entry name" value="Jacalin-like_lectin_dom"/>
</dbReference>
<organism evidence="4">
    <name type="scientific">Ananas comosus var. bracteatus</name>
    <name type="common">red pineapple</name>
    <dbReference type="NCBI Taxonomy" id="296719"/>
    <lineage>
        <taxon>Eukaryota</taxon>
        <taxon>Viridiplantae</taxon>
        <taxon>Streptophyta</taxon>
        <taxon>Embryophyta</taxon>
        <taxon>Tracheophyta</taxon>
        <taxon>Spermatophyta</taxon>
        <taxon>Magnoliopsida</taxon>
        <taxon>Liliopsida</taxon>
        <taxon>Poales</taxon>
        <taxon>Bromeliaceae</taxon>
        <taxon>Bromelioideae</taxon>
        <taxon>Ananas</taxon>
    </lineage>
</organism>
<dbReference type="EMBL" id="LR862147">
    <property type="protein sequence ID" value="CAD1827984.1"/>
    <property type="molecule type" value="Genomic_DNA"/>
</dbReference>
<dbReference type="PROSITE" id="PS51752">
    <property type="entry name" value="JACALIN_LECTIN"/>
    <property type="match status" value="2"/>
</dbReference>
<feature type="domain" description="Jacalin-type lectin" evidence="3">
    <location>
        <begin position="198"/>
        <end position="361"/>
    </location>
</feature>
<evidence type="ECO:0000256" key="2">
    <source>
        <dbReference type="SAM" id="MobiDB-lite"/>
    </source>
</evidence>
<dbReference type="CDD" id="cd09612">
    <property type="entry name" value="Jacalin"/>
    <property type="match status" value="2"/>
</dbReference>
<evidence type="ECO:0000256" key="1">
    <source>
        <dbReference type="ARBA" id="ARBA00022734"/>
    </source>
</evidence>
<dbReference type="InterPro" id="IPR036404">
    <property type="entry name" value="Jacalin-like_lectin_dom_sf"/>
</dbReference>
<protein>
    <recommendedName>
        <fullName evidence="3">Jacalin-type lectin domain-containing protein</fullName>
    </recommendedName>
</protein>
<reference evidence="4" key="1">
    <citation type="submission" date="2020-07" db="EMBL/GenBank/DDBJ databases">
        <authorList>
            <person name="Lin J."/>
        </authorList>
    </citation>
    <scope>NUCLEOTIDE SEQUENCE</scope>
</reference>
<sequence>MNIGQTGETFIRIGPQGDDRGDEWDDGCFDGVREILIWHGDKINAIQFVYDRDGTLVLSDKHGGNGTNFDHIQLNYPSEYLTEINGFWGNSYYLPSVIESLKFSSNRRSFGPFGCSEPVKDQLICTIPGKAQHSLQSPPKNCPKIPKTSFSTSNSSTVVTNVSTGNPNAVPHPCATSPSSSTTGTVASANIGRTGETFIKIGPRGGDHGCEWDDGYFDGVRVILIWHGEEINAIQFVYDCNGTLVLSEKHGVDGTNFDHNNMFAAFTTVIMPMQIQLDHPSEYLTEISGCFRGVQPHKPPTVIKSLKFSSNKRSFATFGCGESDAIAASCFHFKVMENKACGFFGRSDYNYLHAIGVHFRAMPKNCPKNSDASFKRVILCNRNRKAAPRSLTSSAFHFAPGPSITPFS</sequence>
<keyword evidence="1" id="KW-0430">Lectin</keyword>
<proteinExistence type="predicted"/>
<dbReference type="InterPro" id="IPR033734">
    <property type="entry name" value="Jacalin-like_lectin_dom_plant"/>
</dbReference>